<evidence type="ECO:0000313" key="4">
    <source>
        <dbReference type="EMBL" id="GFH31799.1"/>
    </source>
</evidence>
<evidence type="ECO:0000256" key="1">
    <source>
        <dbReference type="ARBA" id="ARBA00022741"/>
    </source>
</evidence>
<dbReference type="SUPFAM" id="SSF52540">
    <property type="entry name" value="P-loop containing nucleoside triphosphate hydrolases"/>
    <property type="match status" value="1"/>
</dbReference>
<dbReference type="GO" id="GO:0016887">
    <property type="term" value="F:ATP hydrolysis activity"/>
    <property type="evidence" value="ECO:0007669"/>
    <property type="project" value="InterPro"/>
</dbReference>
<keyword evidence="1" id="KW-0547">Nucleotide-binding</keyword>
<protein>
    <submittedName>
        <fullName evidence="4">AAA domain-containing protein</fullName>
    </submittedName>
</protein>
<evidence type="ECO:0000313" key="5">
    <source>
        <dbReference type="Proteomes" id="UP000485058"/>
    </source>
</evidence>
<comment type="caution">
    <text evidence="4">The sequence shown here is derived from an EMBL/GenBank/DDBJ whole genome shotgun (WGS) entry which is preliminary data.</text>
</comment>
<dbReference type="EMBL" id="BLLF01005954">
    <property type="protein sequence ID" value="GFH31799.1"/>
    <property type="molecule type" value="Genomic_DNA"/>
</dbReference>
<accession>A0A6A0AFV8</accession>
<keyword evidence="5" id="KW-1185">Reference proteome</keyword>
<evidence type="ECO:0000256" key="2">
    <source>
        <dbReference type="ARBA" id="ARBA00022840"/>
    </source>
</evidence>
<feature type="domain" description="ATPase AAA-type core" evidence="3">
    <location>
        <begin position="138"/>
        <end position="224"/>
    </location>
</feature>
<dbReference type="InterPro" id="IPR003959">
    <property type="entry name" value="ATPase_AAA_core"/>
</dbReference>
<dbReference type="PANTHER" id="PTHR45991:SF1">
    <property type="entry name" value="PACHYTENE CHECKPOINT PROTEIN 2 HOMOLOG"/>
    <property type="match status" value="1"/>
</dbReference>
<feature type="non-terminal residue" evidence="4">
    <location>
        <position position="1"/>
    </location>
</feature>
<name>A0A6A0AFV8_HAELA</name>
<reference evidence="4 5" key="1">
    <citation type="submission" date="2020-02" db="EMBL/GenBank/DDBJ databases">
        <title>Draft genome sequence of Haematococcus lacustris strain NIES-144.</title>
        <authorList>
            <person name="Morimoto D."/>
            <person name="Nakagawa S."/>
            <person name="Yoshida T."/>
            <person name="Sawayama S."/>
        </authorList>
    </citation>
    <scope>NUCLEOTIDE SEQUENCE [LARGE SCALE GENOMIC DNA]</scope>
    <source>
        <strain evidence="4 5">NIES-144</strain>
    </source>
</reference>
<dbReference type="GO" id="GO:0051598">
    <property type="term" value="P:meiotic recombination checkpoint signaling"/>
    <property type="evidence" value="ECO:0007669"/>
    <property type="project" value="TreeGrafter"/>
</dbReference>
<dbReference type="Proteomes" id="UP000485058">
    <property type="component" value="Unassembled WGS sequence"/>
</dbReference>
<dbReference type="Pfam" id="PF00004">
    <property type="entry name" value="AAA"/>
    <property type="match status" value="1"/>
</dbReference>
<keyword evidence="2" id="KW-0067">ATP-binding</keyword>
<dbReference type="Gene3D" id="3.40.50.300">
    <property type="entry name" value="P-loop containing nucleotide triphosphate hydrolases"/>
    <property type="match status" value="1"/>
</dbReference>
<gene>
    <name evidence="4" type="ORF">HaLaN_30912</name>
</gene>
<proteinExistence type="predicted"/>
<organism evidence="4 5">
    <name type="scientific">Haematococcus lacustris</name>
    <name type="common">Green alga</name>
    <name type="synonym">Haematococcus pluvialis</name>
    <dbReference type="NCBI Taxonomy" id="44745"/>
    <lineage>
        <taxon>Eukaryota</taxon>
        <taxon>Viridiplantae</taxon>
        <taxon>Chlorophyta</taxon>
        <taxon>core chlorophytes</taxon>
        <taxon>Chlorophyceae</taxon>
        <taxon>CS clade</taxon>
        <taxon>Chlamydomonadales</taxon>
        <taxon>Haematococcaceae</taxon>
        <taxon>Haematococcus</taxon>
    </lineage>
</organism>
<sequence>LLEERGSVTYVEGPLTLSAIEQVEHPLLAPTQVAITRIVDTDPAKFRIGGLLMSWQYSLAVHAYQVSEEEAAEDDECEEGGVPSFKEWVLPSTATEGLWESLYYDSAIKLRLLRYATSALLFAEHKVDPNLVSWNRVVLLHGPPGTGKTSLCKALAHKLAVRFSHRYRAASLVEVNAHSLFSKWFSESGKQVSKLFSKIGELIEEPDVLVFVLIDEIESLAAART</sequence>
<evidence type="ECO:0000259" key="3">
    <source>
        <dbReference type="Pfam" id="PF00004"/>
    </source>
</evidence>
<dbReference type="GO" id="GO:0005634">
    <property type="term" value="C:nucleus"/>
    <property type="evidence" value="ECO:0007669"/>
    <property type="project" value="TreeGrafter"/>
</dbReference>
<dbReference type="InterPro" id="IPR044539">
    <property type="entry name" value="Pch2-like"/>
</dbReference>
<dbReference type="GO" id="GO:0007131">
    <property type="term" value="P:reciprocal meiotic recombination"/>
    <property type="evidence" value="ECO:0007669"/>
    <property type="project" value="TreeGrafter"/>
</dbReference>
<dbReference type="GO" id="GO:0005524">
    <property type="term" value="F:ATP binding"/>
    <property type="evidence" value="ECO:0007669"/>
    <property type="project" value="UniProtKB-KW"/>
</dbReference>
<dbReference type="InterPro" id="IPR027417">
    <property type="entry name" value="P-loop_NTPase"/>
</dbReference>
<feature type="non-terminal residue" evidence="4">
    <location>
        <position position="225"/>
    </location>
</feature>
<dbReference type="GO" id="GO:0005694">
    <property type="term" value="C:chromosome"/>
    <property type="evidence" value="ECO:0007669"/>
    <property type="project" value="TreeGrafter"/>
</dbReference>
<dbReference type="PANTHER" id="PTHR45991">
    <property type="entry name" value="PACHYTENE CHECKPOINT PROTEIN 2"/>
    <property type="match status" value="1"/>
</dbReference>
<dbReference type="AlphaFoldDB" id="A0A6A0AFV8"/>